<dbReference type="InterPro" id="IPR029058">
    <property type="entry name" value="AB_hydrolase_fold"/>
</dbReference>
<dbReference type="EMBL" id="CP036525">
    <property type="protein sequence ID" value="QDT04931.1"/>
    <property type="molecule type" value="Genomic_DNA"/>
</dbReference>
<gene>
    <name evidence="4" type="primary">axeA1_4</name>
    <name evidence="4" type="ORF">K227x_33290</name>
</gene>
<reference evidence="4 5" key="1">
    <citation type="submission" date="2019-02" db="EMBL/GenBank/DDBJ databases">
        <title>Deep-cultivation of Planctomycetes and their phenomic and genomic characterization uncovers novel biology.</title>
        <authorList>
            <person name="Wiegand S."/>
            <person name="Jogler M."/>
            <person name="Boedeker C."/>
            <person name="Pinto D."/>
            <person name="Vollmers J."/>
            <person name="Rivas-Marin E."/>
            <person name="Kohn T."/>
            <person name="Peeters S.H."/>
            <person name="Heuer A."/>
            <person name="Rast P."/>
            <person name="Oberbeckmann S."/>
            <person name="Bunk B."/>
            <person name="Jeske O."/>
            <person name="Meyerdierks A."/>
            <person name="Storesund J.E."/>
            <person name="Kallscheuer N."/>
            <person name="Luecker S."/>
            <person name="Lage O.M."/>
            <person name="Pohl T."/>
            <person name="Merkel B.J."/>
            <person name="Hornburger P."/>
            <person name="Mueller R.-W."/>
            <person name="Bruemmer F."/>
            <person name="Labrenz M."/>
            <person name="Spormann A.M."/>
            <person name="Op den Camp H."/>
            <person name="Overmann J."/>
            <person name="Amann R."/>
            <person name="Jetten M.S.M."/>
            <person name="Mascher T."/>
            <person name="Medema M.H."/>
            <person name="Devos D.P."/>
            <person name="Kaster A.-K."/>
            <person name="Ovreas L."/>
            <person name="Rohde M."/>
            <person name="Galperin M.Y."/>
            <person name="Jogler C."/>
        </authorList>
    </citation>
    <scope>NUCLEOTIDE SEQUENCE [LARGE SCALE GENOMIC DNA]</scope>
    <source>
        <strain evidence="4 5">K22_7</strain>
    </source>
</reference>
<dbReference type="Proteomes" id="UP000318538">
    <property type="component" value="Chromosome"/>
</dbReference>
<keyword evidence="2" id="KW-0732">Signal</keyword>
<dbReference type="EC" id="3.1.1.72" evidence="4"/>
<feature type="chain" id="PRO_5021739500" evidence="2">
    <location>
        <begin position="25"/>
        <end position="309"/>
    </location>
</feature>
<keyword evidence="1 4" id="KW-0378">Hydrolase</keyword>
<organism evidence="4 5">
    <name type="scientific">Rubripirellula lacrimiformis</name>
    <dbReference type="NCBI Taxonomy" id="1930273"/>
    <lineage>
        <taxon>Bacteria</taxon>
        <taxon>Pseudomonadati</taxon>
        <taxon>Planctomycetota</taxon>
        <taxon>Planctomycetia</taxon>
        <taxon>Pirellulales</taxon>
        <taxon>Pirellulaceae</taxon>
        <taxon>Rubripirellula</taxon>
    </lineage>
</organism>
<evidence type="ECO:0000313" key="4">
    <source>
        <dbReference type="EMBL" id="QDT04931.1"/>
    </source>
</evidence>
<dbReference type="AlphaFoldDB" id="A0A517NCU6"/>
<evidence type="ECO:0000313" key="5">
    <source>
        <dbReference type="Proteomes" id="UP000318538"/>
    </source>
</evidence>
<dbReference type="InterPro" id="IPR050300">
    <property type="entry name" value="GDXG_lipolytic_enzyme"/>
</dbReference>
<dbReference type="PANTHER" id="PTHR48081">
    <property type="entry name" value="AB HYDROLASE SUPERFAMILY PROTEIN C4A8.06C"/>
    <property type="match status" value="1"/>
</dbReference>
<evidence type="ECO:0000256" key="2">
    <source>
        <dbReference type="SAM" id="SignalP"/>
    </source>
</evidence>
<dbReference type="KEGG" id="rlc:K227x_33290"/>
<dbReference type="GO" id="GO:0046555">
    <property type="term" value="F:acetylxylan esterase activity"/>
    <property type="evidence" value="ECO:0007669"/>
    <property type="project" value="UniProtKB-EC"/>
</dbReference>
<dbReference type="InterPro" id="IPR049492">
    <property type="entry name" value="BD-FAE-like_dom"/>
</dbReference>
<evidence type="ECO:0000259" key="3">
    <source>
        <dbReference type="Pfam" id="PF20434"/>
    </source>
</evidence>
<evidence type="ECO:0000256" key="1">
    <source>
        <dbReference type="ARBA" id="ARBA00022801"/>
    </source>
</evidence>
<dbReference type="SUPFAM" id="SSF53474">
    <property type="entry name" value="alpha/beta-Hydrolases"/>
    <property type="match status" value="1"/>
</dbReference>
<name>A0A517NCU6_9BACT</name>
<keyword evidence="5" id="KW-1185">Reference proteome</keyword>
<accession>A0A517NCU6</accession>
<dbReference type="Gene3D" id="3.40.50.1820">
    <property type="entry name" value="alpha/beta hydrolase"/>
    <property type="match status" value="1"/>
</dbReference>
<sequence precursor="true">MHRSILRVLVCGVALSCFSGVIVAADSVPVWPGLAPREISGEASDSVGVPRLPSSGIDDGVTRLHNVRRPTVDVFLADKPNGTAVVVLPGGGFMKVVPDKEGSEVAPLLNRLGISVFVLRYRTNEVTPKDEPAWLRPLQDAQRTIRMIRSRAQQYQVDPDRVGQLSFSAGGQVGAVWMTASGNAAYPSIDIIDEQDCRPDFSMLIYPWNLVRKGSDQGESLGRLIVPIQPNKDCRPTFIVHTHDDNSTSIGSVLLYAGLKRHGVPAELHVYQNGGHGYGARQVPNSDIGTWPERATDWLRLRGLAEPQP</sequence>
<feature type="signal peptide" evidence="2">
    <location>
        <begin position="1"/>
        <end position="24"/>
    </location>
</feature>
<feature type="domain" description="BD-FAE-like" evidence="3">
    <location>
        <begin position="73"/>
        <end position="180"/>
    </location>
</feature>
<dbReference type="RefSeq" id="WP_218933277.1">
    <property type="nucleotide sequence ID" value="NZ_CP036525.1"/>
</dbReference>
<protein>
    <submittedName>
        <fullName evidence="4">Acetylxylan esterase</fullName>
        <ecNumber evidence="4">3.1.1.72</ecNumber>
    </submittedName>
</protein>
<dbReference type="Pfam" id="PF20434">
    <property type="entry name" value="BD-FAE"/>
    <property type="match status" value="1"/>
</dbReference>
<dbReference type="PANTHER" id="PTHR48081:SF6">
    <property type="entry name" value="PEPTIDASE S9 PROLYL OLIGOPEPTIDASE CATALYTIC DOMAIN-CONTAINING PROTEIN"/>
    <property type="match status" value="1"/>
</dbReference>
<proteinExistence type="predicted"/>